<evidence type="ECO:0000313" key="1">
    <source>
        <dbReference type="EMBL" id="EUN21061.1"/>
    </source>
</evidence>
<dbReference type="AlphaFoldDB" id="W7DYA5"/>
<protein>
    <submittedName>
        <fullName evidence="1">Uncharacterized protein</fullName>
    </submittedName>
</protein>
<sequence>MYFLYCPYFRILPSTFWPCGCTRDKRGCWIDWLRMVPRAKKLFQQRVRCRHPAVRDYLEQMDRFLELLCLPVHLTDDQPHRGQSYPPYDGVTAAKSRLLIATTRNSRSSTDPR</sequence>
<dbReference type="OrthoDB" id="10388303at2759"/>
<name>W7DYA5_BIPV3</name>
<organism evidence="1 2">
    <name type="scientific">Bipolaris victoriae (strain FI3)</name>
    <name type="common">Victoria blight of oats agent</name>
    <name type="synonym">Cochliobolus victoriae</name>
    <dbReference type="NCBI Taxonomy" id="930091"/>
    <lineage>
        <taxon>Eukaryota</taxon>
        <taxon>Fungi</taxon>
        <taxon>Dikarya</taxon>
        <taxon>Ascomycota</taxon>
        <taxon>Pezizomycotina</taxon>
        <taxon>Dothideomycetes</taxon>
        <taxon>Pleosporomycetidae</taxon>
        <taxon>Pleosporales</taxon>
        <taxon>Pleosporineae</taxon>
        <taxon>Pleosporaceae</taxon>
        <taxon>Bipolaris</taxon>
    </lineage>
</organism>
<proteinExistence type="predicted"/>
<dbReference type="RefSeq" id="XP_014550635.1">
    <property type="nucleotide sequence ID" value="XM_014695149.1"/>
</dbReference>
<reference evidence="1 2" key="1">
    <citation type="journal article" date="2013" name="PLoS Genet.">
        <title>Comparative genome structure, secondary metabolite, and effector coding capacity across Cochliobolus pathogens.</title>
        <authorList>
            <person name="Condon B.J."/>
            <person name="Leng Y."/>
            <person name="Wu D."/>
            <person name="Bushley K.E."/>
            <person name="Ohm R.A."/>
            <person name="Otillar R."/>
            <person name="Martin J."/>
            <person name="Schackwitz W."/>
            <person name="Grimwood J."/>
            <person name="MohdZainudin N."/>
            <person name="Xue C."/>
            <person name="Wang R."/>
            <person name="Manning V.A."/>
            <person name="Dhillon B."/>
            <person name="Tu Z.J."/>
            <person name="Steffenson B.J."/>
            <person name="Salamov A."/>
            <person name="Sun H."/>
            <person name="Lowry S."/>
            <person name="LaButti K."/>
            <person name="Han J."/>
            <person name="Copeland A."/>
            <person name="Lindquist E."/>
            <person name="Barry K."/>
            <person name="Schmutz J."/>
            <person name="Baker S.E."/>
            <person name="Ciuffetti L.M."/>
            <person name="Grigoriev I.V."/>
            <person name="Zhong S."/>
            <person name="Turgeon B.G."/>
        </authorList>
    </citation>
    <scope>NUCLEOTIDE SEQUENCE [LARGE SCALE GENOMIC DNA]</scope>
    <source>
        <strain evidence="1 2">FI3</strain>
    </source>
</reference>
<evidence type="ECO:0000313" key="2">
    <source>
        <dbReference type="Proteomes" id="UP000054337"/>
    </source>
</evidence>
<accession>W7DYA5</accession>
<gene>
    <name evidence="1" type="ORF">COCVIDRAFT_42904</name>
</gene>
<dbReference type="GeneID" id="26257410"/>
<keyword evidence="2" id="KW-1185">Reference proteome</keyword>
<dbReference type="EMBL" id="KI968866">
    <property type="protein sequence ID" value="EUN21061.1"/>
    <property type="molecule type" value="Genomic_DNA"/>
</dbReference>
<dbReference type="HOGENOM" id="CLU_2108787_0_0_1"/>
<dbReference type="Proteomes" id="UP000054337">
    <property type="component" value="Unassembled WGS sequence"/>
</dbReference>